<evidence type="ECO:0000313" key="1">
    <source>
        <dbReference type="EMBL" id="KAK1792406.1"/>
    </source>
</evidence>
<reference evidence="1" key="1">
    <citation type="submission" date="2023-03" db="EMBL/GenBank/DDBJ databases">
        <title>Electrophorus voltai genome.</title>
        <authorList>
            <person name="Bian C."/>
        </authorList>
    </citation>
    <scope>NUCLEOTIDE SEQUENCE</scope>
    <source>
        <strain evidence="1">CB-2022</strain>
        <tissue evidence="1">Muscle</tissue>
    </source>
</reference>
<organism evidence="1 2">
    <name type="scientific">Electrophorus voltai</name>
    <dbReference type="NCBI Taxonomy" id="2609070"/>
    <lineage>
        <taxon>Eukaryota</taxon>
        <taxon>Metazoa</taxon>
        <taxon>Chordata</taxon>
        <taxon>Craniata</taxon>
        <taxon>Vertebrata</taxon>
        <taxon>Euteleostomi</taxon>
        <taxon>Actinopterygii</taxon>
        <taxon>Neopterygii</taxon>
        <taxon>Teleostei</taxon>
        <taxon>Ostariophysi</taxon>
        <taxon>Gymnotiformes</taxon>
        <taxon>Gymnotoidei</taxon>
        <taxon>Gymnotidae</taxon>
        <taxon>Electrophorus</taxon>
    </lineage>
</organism>
<evidence type="ECO:0000313" key="2">
    <source>
        <dbReference type="Proteomes" id="UP001239994"/>
    </source>
</evidence>
<dbReference type="EMBL" id="JAROKS010000019">
    <property type="protein sequence ID" value="KAK1792406.1"/>
    <property type="molecule type" value="Genomic_DNA"/>
</dbReference>
<accession>A0AAD9DSH8</accession>
<gene>
    <name evidence="1" type="ORF">P4O66_012353</name>
</gene>
<proteinExistence type="predicted"/>
<dbReference type="AlphaFoldDB" id="A0AAD9DSH8"/>
<sequence>MWRVYCLTRAVLEMLKYLQYGKLFFKWKSWYRKVKNNKQCVKGTVLHMIQDISDSLVCVRENGHSFSTDKMQIPYLDFCRVPPVGRPMTDDVIFPVELSVRFSKLLTLLSVKTTLYLLPEMNHIQIVTDFMAPDRHFYRIVFGCIKREYSKFMRTY</sequence>
<dbReference type="Proteomes" id="UP001239994">
    <property type="component" value="Unassembled WGS sequence"/>
</dbReference>
<name>A0AAD9DSH8_9TELE</name>
<comment type="caution">
    <text evidence="1">The sequence shown here is derived from an EMBL/GenBank/DDBJ whole genome shotgun (WGS) entry which is preliminary data.</text>
</comment>
<keyword evidence="2" id="KW-1185">Reference proteome</keyword>
<protein>
    <submittedName>
        <fullName evidence="1">Uncharacterized protein</fullName>
    </submittedName>
</protein>